<dbReference type="GO" id="GO:0003677">
    <property type="term" value="F:DNA binding"/>
    <property type="evidence" value="ECO:0007669"/>
    <property type="project" value="InterPro"/>
</dbReference>
<dbReference type="InterPro" id="IPR007459">
    <property type="entry name" value="DNA_pol3_chi"/>
</dbReference>
<comment type="caution">
    <text evidence="1">The sequence shown here is derived from an EMBL/GenBank/DDBJ whole genome shotgun (WGS) entry which is preliminary data.</text>
</comment>
<dbReference type="Gene3D" id="3.40.50.10110">
    <property type="entry name" value="DNA polymerase III subunit chi"/>
    <property type="match status" value="1"/>
</dbReference>
<evidence type="ECO:0000313" key="2">
    <source>
        <dbReference type="Proteomes" id="UP000005695"/>
    </source>
</evidence>
<dbReference type="InterPro" id="IPR036768">
    <property type="entry name" value="PolIII_chi_sf"/>
</dbReference>
<gene>
    <name evidence="1" type="ORF">Dace_2288</name>
</gene>
<dbReference type="OrthoDB" id="9795973at2"/>
<reference evidence="1" key="1">
    <citation type="submission" date="2006-05" db="EMBL/GenBank/DDBJ databases">
        <title>Annotation of the draft genome assembly of Desulfuromonas acetoxidans DSM 684.</title>
        <authorList>
            <consortium name="US DOE Joint Genome Institute (JGI-ORNL)"/>
            <person name="Larimer F."/>
            <person name="Land M."/>
            <person name="Hauser L."/>
        </authorList>
    </citation>
    <scope>NUCLEOTIDE SEQUENCE [LARGE SCALE GENOMIC DNA]</scope>
    <source>
        <strain evidence="1">DSM 684</strain>
    </source>
</reference>
<dbReference type="EMBL" id="AAEW02000007">
    <property type="protein sequence ID" value="EAT15988.1"/>
    <property type="molecule type" value="Genomic_DNA"/>
</dbReference>
<dbReference type="GO" id="GO:0006260">
    <property type="term" value="P:DNA replication"/>
    <property type="evidence" value="ECO:0007669"/>
    <property type="project" value="InterPro"/>
</dbReference>
<dbReference type="RefSeq" id="WP_005999836.1">
    <property type="nucleotide sequence ID" value="NZ_AAEW02000007.1"/>
</dbReference>
<reference evidence="1" key="2">
    <citation type="submission" date="2006-05" db="EMBL/GenBank/DDBJ databases">
        <title>Sequencing of the draft genome and assembly of Desulfuromonas acetoxidans DSM 684.</title>
        <authorList>
            <consortium name="US DOE Joint Genome Institute (JGI-PGF)"/>
            <person name="Copeland A."/>
            <person name="Lucas S."/>
            <person name="Lapidus A."/>
            <person name="Barry K."/>
            <person name="Detter J.C."/>
            <person name="Glavina del Rio T."/>
            <person name="Hammon N."/>
            <person name="Israni S."/>
            <person name="Dalin E."/>
            <person name="Tice H."/>
            <person name="Bruce D."/>
            <person name="Pitluck S."/>
            <person name="Richardson P."/>
        </authorList>
    </citation>
    <scope>NUCLEOTIDE SEQUENCE [LARGE SCALE GENOMIC DNA]</scope>
    <source>
        <strain evidence="1">DSM 684</strain>
    </source>
</reference>
<dbReference type="Pfam" id="PF04364">
    <property type="entry name" value="DNA_pol3_chi"/>
    <property type="match status" value="1"/>
</dbReference>
<organism evidence="1 2">
    <name type="scientific">Desulfuromonas acetoxidans (strain DSM 684 / 11070)</name>
    <dbReference type="NCBI Taxonomy" id="281689"/>
    <lineage>
        <taxon>Bacteria</taxon>
        <taxon>Pseudomonadati</taxon>
        <taxon>Thermodesulfobacteriota</taxon>
        <taxon>Desulfuromonadia</taxon>
        <taxon>Desulfuromonadales</taxon>
        <taxon>Desulfuromonadaceae</taxon>
        <taxon>Desulfuromonas</taxon>
    </lineage>
</organism>
<dbReference type="GO" id="GO:0032298">
    <property type="term" value="P:positive regulation of DNA-templated DNA replication initiation"/>
    <property type="evidence" value="ECO:0007669"/>
    <property type="project" value="TreeGrafter"/>
</dbReference>
<proteinExistence type="predicted"/>
<evidence type="ECO:0000313" key="1">
    <source>
        <dbReference type="EMBL" id="EAT15988.1"/>
    </source>
</evidence>
<protein>
    <submittedName>
        <fullName evidence="1">DNA polymerase III chi subunit, HolC</fullName>
    </submittedName>
</protein>
<dbReference type="PANTHER" id="PTHR38767:SF1">
    <property type="entry name" value="DNA POLYMERASE III SUBUNIT CHI"/>
    <property type="match status" value="1"/>
</dbReference>
<keyword evidence="2" id="KW-1185">Reference proteome</keyword>
<dbReference type="SUPFAM" id="SSF102400">
    <property type="entry name" value="DNA polymerase III chi subunit"/>
    <property type="match status" value="1"/>
</dbReference>
<dbReference type="AlphaFoldDB" id="Q1K0F3"/>
<sequence>MPPVVEFIKLNKPEKAKCLCLLAEEFFAQSKRVLILVEDDNQALTLDRFMWTWNKGSFLPHVWDNGAVECHEEAIAIGTRELNSNGASVLIAARPCSVEFMRQFKHVIEFAETYDQALVEAARGRFRAWRECGCEPRMR</sequence>
<dbReference type="Proteomes" id="UP000005695">
    <property type="component" value="Unassembled WGS sequence"/>
</dbReference>
<name>Q1K0F3_DESA6</name>
<dbReference type="GO" id="GO:0003887">
    <property type="term" value="F:DNA-directed DNA polymerase activity"/>
    <property type="evidence" value="ECO:0007669"/>
    <property type="project" value="InterPro"/>
</dbReference>
<accession>Q1K0F3</accession>
<dbReference type="PANTHER" id="PTHR38767">
    <property type="entry name" value="DNA POLYMERASE III SUBUNIT CHI"/>
    <property type="match status" value="1"/>
</dbReference>